<comment type="caution">
    <text evidence="1">The sequence shown here is derived from an EMBL/GenBank/DDBJ whole genome shotgun (WGS) entry which is preliminary data.</text>
</comment>
<dbReference type="Proteomes" id="UP000188268">
    <property type="component" value="Unassembled WGS sequence"/>
</dbReference>
<proteinExistence type="predicted"/>
<dbReference type="EMBL" id="AWWV01008684">
    <property type="protein sequence ID" value="OMO89476.1"/>
    <property type="molecule type" value="Genomic_DNA"/>
</dbReference>
<keyword evidence="2" id="KW-1185">Reference proteome</keyword>
<dbReference type="AlphaFoldDB" id="A0A1R3J3X0"/>
<reference evidence="1 2" key="1">
    <citation type="submission" date="2013-09" db="EMBL/GenBank/DDBJ databases">
        <title>Corchorus capsularis genome sequencing.</title>
        <authorList>
            <person name="Alam M."/>
            <person name="Haque M.S."/>
            <person name="Islam M.S."/>
            <person name="Emdad E.M."/>
            <person name="Islam M.M."/>
            <person name="Ahmed B."/>
            <person name="Halim A."/>
            <person name="Hossen Q.M.M."/>
            <person name="Hossain M.Z."/>
            <person name="Ahmed R."/>
            <person name="Khan M.M."/>
            <person name="Islam R."/>
            <person name="Rashid M.M."/>
            <person name="Khan S.A."/>
            <person name="Rahman M.S."/>
            <person name="Alam M."/>
        </authorList>
    </citation>
    <scope>NUCLEOTIDE SEQUENCE [LARGE SCALE GENOMIC DNA]</scope>
    <source>
        <strain evidence="2">cv. CVL-1</strain>
        <tissue evidence="1">Whole seedling</tissue>
    </source>
</reference>
<dbReference type="Gramene" id="OMO89476">
    <property type="protein sequence ID" value="OMO89476"/>
    <property type="gene ID" value="CCACVL1_07806"/>
</dbReference>
<evidence type="ECO:0000313" key="2">
    <source>
        <dbReference type="Proteomes" id="UP000188268"/>
    </source>
</evidence>
<evidence type="ECO:0000313" key="1">
    <source>
        <dbReference type="EMBL" id="OMO89476.1"/>
    </source>
</evidence>
<organism evidence="1 2">
    <name type="scientific">Corchorus capsularis</name>
    <name type="common">Jute</name>
    <dbReference type="NCBI Taxonomy" id="210143"/>
    <lineage>
        <taxon>Eukaryota</taxon>
        <taxon>Viridiplantae</taxon>
        <taxon>Streptophyta</taxon>
        <taxon>Embryophyta</taxon>
        <taxon>Tracheophyta</taxon>
        <taxon>Spermatophyta</taxon>
        <taxon>Magnoliopsida</taxon>
        <taxon>eudicotyledons</taxon>
        <taxon>Gunneridae</taxon>
        <taxon>Pentapetalae</taxon>
        <taxon>rosids</taxon>
        <taxon>malvids</taxon>
        <taxon>Malvales</taxon>
        <taxon>Malvaceae</taxon>
        <taxon>Grewioideae</taxon>
        <taxon>Apeibeae</taxon>
        <taxon>Corchorus</taxon>
    </lineage>
</organism>
<name>A0A1R3J3X0_COCAP</name>
<sequence length="24" mass="2851">MAPHPQNYTDPWIASKISPILREW</sequence>
<gene>
    <name evidence="1" type="ORF">CCACVL1_07806</name>
</gene>
<protein>
    <submittedName>
        <fullName evidence="1">Uncharacterized protein</fullName>
    </submittedName>
</protein>
<accession>A0A1R3J3X0</accession>